<feature type="signal peptide" evidence="5">
    <location>
        <begin position="1"/>
        <end position="18"/>
    </location>
</feature>
<dbReference type="GO" id="GO:0006508">
    <property type="term" value="P:proteolysis"/>
    <property type="evidence" value="ECO:0007669"/>
    <property type="project" value="UniProtKB-KW"/>
</dbReference>
<name>A0AAN7P0Z6_9COLE</name>
<proteinExistence type="predicted"/>
<dbReference type="SUPFAM" id="SSF50494">
    <property type="entry name" value="Trypsin-like serine proteases"/>
    <property type="match status" value="1"/>
</dbReference>
<dbReference type="Proteomes" id="UP001353858">
    <property type="component" value="Unassembled WGS sequence"/>
</dbReference>
<dbReference type="InterPro" id="IPR009003">
    <property type="entry name" value="Peptidase_S1_PA"/>
</dbReference>
<keyword evidence="2" id="KW-0378">Hydrolase</keyword>
<dbReference type="GO" id="GO:0004252">
    <property type="term" value="F:serine-type endopeptidase activity"/>
    <property type="evidence" value="ECO:0007669"/>
    <property type="project" value="InterPro"/>
</dbReference>
<protein>
    <recommendedName>
        <fullName evidence="6">Peptidase S1 domain-containing protein</fullName>
    </recommendedName>
</protein>
<accession>A0AAN7P0Z6</accession>
<sequence>MSAIVLIFVCILLDKSVGENESTHSYHLSVLEKNTIICSATLITEKLAITIASCLHEKEINELFVLAGTRVLGVGGTKIKVDHVRRHDYFKPPRKSFDVTLIIIYSGVPISASIKPIKITSFGEDVELKPGQTANFTSWDPVKKTIKHVEMHKFGTLDCSWYRKENYTYDMACYGYEDEDGPCSNDAGGGLIINGRLVGIALSPLLCGKEHNPSLFVNIQYKVIYLYVEVNIRNMS</sequence>
<dbReference type="Pfam" id="PF00089">
    <property type="entry name" value="Trypsin"/>
    <property type="match status" value="1"/>
</dbReference>
<keyword evidence="1" id="KW-0645">Protease</keyword>
<evidence type="ECO:0000256" key="3">
    <source>
        <dbReference type="ARBA" id="ARBA00022825"/>
    </source>
</evidence>
<evidence type="ECO:0000256" key="5">
    <source>
        <dbReference type="SAM" id="SignalP"/>
    </source>
</evidence>
<evidence type="ECO:0000313" key="7">
    <source>
        <dbReference type="EMBL" id="KAK4877960.1"/>
    </source>
</evidence>
<dbReference type="InterPro" id="IPR001254">
    <property type="entry name" value="Trypsin_dom"/>
</dbReference>
<keyword evidence="3" id="KW-0720">Serine protease</keyword>
<evidence type="ECO:0000313" key="8">
    <source>
        <dbReference type="Proteomes" id="UP001353858"/>
    </source>
</evidence>
<dbReference type="AlphaFoldDB" id="A0AAN7P0Z6"/>
<evidence type="ECO:0000256" key="4">
    <source>
        <dbReference type="ARBA" id="ARBA00023157"/>
    </source>
</evidence>
<organism evidence="7 8">
    <name type="scientific">Aquatica leii</name>
    <dbReference type="NCBI Taxonomy" id="1421715"/>
    <lineage>
        <taxon>Eukaryota</taxon>
        <taxon>Metazoa</taxon>
        <taxon>Ecdysozoa</taxon>
        <taxon>Arthropoda</taxon>
        <taxon>Hexapoda</taxon>
        <taxon>Insecta</taxon>
        <taxon>Pterygota</taxon>
        <taxon>Neoptera</taxon>
        <taxon>Endopterygota</taxon>
        <taxon>Coleoptera</taxon>
        <taxon>Polyphaga</taxon>
        <taxon>Elateriformia</taxon>
        <taxon>Elateroidea</taxon>
        <taxon>Lampyridae</taxon>
        <taxon>Luciolinae</taxon>
        <taxon>Aquatica</taxon>
    </lineage>
</organism>
<dbReference type="EMBL" id="JARPUR010000004">
    <property type="protein sequence ID" value="KAK4877960.1"/>
    <property type="molecule type" value="Genomic_DNA"/>
</dbReference>
<comment type="caution">
    <text evidence="7">The sequence shown here is derived from an EMBL/GenBank/DDBJ whole genome shotgun (WGS) entry which is preliminary data.</text>
</comment>
<reference evidence="8" key="1">
    <citation type="submission" date="2023-01" db="EMBL/GenBank/DDBJ databases">
        <title>Key to firefly adult light organ development and bioluminescence: homeobox transcription factors regulate luciferase expression and transportation to peroxisome.</title>
        <authorList>
            <person name="Fu X."/>
        </authorList>
    </citation>
    <scope>NUCLEOTIDE SEQUENCE [LARGE SCALE GENOMIC DNA]</scope>
</reference>
<dbReference type="SMART" id="SM00020">
    <property type="entry name" value="Tryp_SPc"/>
    <property type="match status" value="1"/>
</dbReference>
<gene>
    <name evidence="7" type="ORF">RN001_010466</name>
</gene>
<dbReference type="PANTHER" id="PTHR24276:SF94">
    <property type="entry name" value="AT20289P-RELATED"/>
    <property type="match status" value="1"/>
</dbReference>
<evidence type="ECO:0000259" key="6">
    <source>
        <dbReference type="PROSITE" id="PS50240"/>
    </source>
</evidence>
<dbReference type="InterPro" id="IPR050430">
    <property type="entry name" value="Peptidase_S1"/>
</dbReference>
<keyword evidence="5" id="KW-0732">Signal</keyword>
<dbReference type="PROSITE" id="PS50240">
    <property type="entry name" value="TRYPSIN_DOM"/>
    <property type="match status" value="1"/>
</dbReference>
<evidence type="ECO:0000256" key="1">
    <source>
        <dbReference type="ARBA" id="ARBA00022670"/>
    </source>
</evidence>
<feature type="domain" description="Peptidase S1" evidence="6">
    <location>
        <begin position="16"/>
        <end position="233"/>
    </location>
</feature>
<keyword evidence="8" id="KW-1185">Reference proteome</keyword>
<feature type="chain" id="PRO_5042952437" description="Peptidase S1 domain-containing protein" evidence="5">
    <location>
        <begin position="19"/>
        <end position="236"/>
    </location>
</feature>
<dbReference type="Gene3D" id="2.40.10.10">
    <property type="entry name" value="Trypsin-like serine proteases"/>
    <property type="match status" value="1"/>
</dbReference>
<keyword evidence="4" id="KW-1015">Disulfide bond</keyword>
<evidence type="ECO:0000256" key="2">
    <source>
        <dbReference type="ARBA" id="ARBA00022801"/>
    </source>
</evidence>
<dbReference type="PANTHER" id="PTHR24276">
    <property type="entry name" value="POLYSERASE-RELATED"/>
    <property type="match status" value="1"/>
</dbReference>
<dbReference type="InterPro" id="IPR043504">
    <property type="entry name" value="Peptidase_S1_PA_chymotrypsin"/>
</dbReference>